<evidence type="ECO:0000313" key="5">
    <source>
        <dbReference type="EMBL" id="AOS46717.1"/>
    </source>
</evidence>
<feature type="region of interest" description="Disordered" evidence="3">
    <location>
        <begin position="592"/>
        <end position="614"/>
    </location>
</feature>
<gene>
    <name evidence="5" type="ORF">BH719_01490</name>
</gene>
<dbReference type="STRING" id="178339.BH719_01490"/>
<feature type="compositionally biased region" description="Polar residues" evidence="3">
    <location>
        <begin position="594"/>
        <end position="614"/>
    </location>
</feature>
<dbReference type="AlphaFoldDB" id="A0A1D8B0P3"/>
<sequence length="806" mass="86365">MTDEPDGHVTIVFTSDWGVSTGVGEAGRTHSTLEKQGDLPVVRGTVVAGVLREQAMIAARALDAAVPAPSTGRKDSDGSGGDSEGGPWSRFAKWLFGDEGNNPRHVIFSDALPVRYSQRNGKLNQEPYSLPVHDAVSLSIDPTTGAARDQMLRFTERAAPGVLAGTYRFTDEAGAEHREYAHFLLGVGGLMVRGIGSGRSGGDGECTVIAGLECATTLAESKEPTEGNSALEEVAEDQKDEPEYSSDSLRKLAEKLADELREALFAHLNGPSFAERPPSLLVDGTKTKASPLVSVAASRHSSEATAALHPASWFEATLDIVLDSPVVSYEVPFSNEVRSLDFLRGTVLIPWLHRQLRDLPTRVDGTPLEEGDEDLIRSAVVSGDLRVSDALPVYQGTPGLPVPLVFEQEKVPEDEVPADNEKDPLQPVTLFNRHIETGKQHCGEHTVPSRGAYVFLDEKQRPADTNGAATDDGAGLCGAAPASFAGRIGKPALIGRQSTAIDPHTGAAWKSRLFLVRALPAGLRLRAKAVISRRLFEALAGAPVSDADEKAPTLDLEIRGKHAYLGSRRLTGTFGQATCSLGRFTPIGVEEARNTTPCQSSEDAETTQSSSASADKTITTSLWFTSDVLARSEGLGPGGTIADLQLAFNRTGAHVTVVVPNDEEDPEDSSSDQKPSSPCHDGPKKARSKHDDRRDDDRKRNRKQVKTAIRHRRVDSWSAADGGPRATRMAIIAGSVVQVKVPRSDVPELHVLGRIGVGELTPQGYGRFEVNHPALREPVLPLVTTKSKCFTAPEKSEEPAQEGEGR</sequence>
<evidence type="ECO:0000313" key="6">
    <source>
        <dbReference type="Proteomes" id="UP000095214"/>
    </source>
</evidence>
<dbReference type="PANTHER" id="PTHR35579:SF3">
    <property type="entry name" value="CRISPR SYSTEM CMS ENDORIBONUCLEASE CSM3"/>
    <property type="match status" value="1"/>
</dbReference>
<feature type="region of interest" description="Disordered" evidence="3">
    <location>
        <begin position="661"/>
        <end position="722"/>
    </location>
</feature>
<dbReference type="InterPro" id="IPR052216">
    <property type="entry name" value="CRISPR_Csm3_endoribonuclease"/>
</dbReference>
<feature type="compositionally biased region" description="Acidic residues" evidence="3">
    <location>
        <begin position="233"/>
        <end position="244"/>
    </location>
</feature>
<dbReference type="EMBL" id="CP017298">
    <property type="protein sequence ID" value="AOS46717.1"/>
    <property type="molecule type" value="Genomic_DNA"/>
</dbReference>
<evidence type="ECO:0000259" key="4">
    <source>
        <dbReference type="Pfam" id="PF03787"/>
    </source>
</evidence>
<feature type="compositionally biased region" description="Basic residues" evidence="3">
    <location>
        <begin position="700"/>
        <end position="713"/>
    </location>
</feature>
<feature type="compositionally biased region" description="Acidic residues" evidence="3">
    <location>
        <begin position="661"/>
        <end position="670"/>
    </location>
</feature>
<dbReference type="PANTHER" id="PTHR35579">
    <property type="entry name" value="CRISPR SYSTEM CMS ENDORIBONUCLEASE CSM3"/>
    <property type="match status" value="1"/>
</dbReference>
<accession>A0A1D8B0P3</accession>
<evidence type="ECO:0000256" key="3">
    <source>
        <dbReference type="SAM" id="MobiDB-lite"/>
    </source>
</evidence>
<dbReference type="Proteomes" id="UP000095214">
    <property type="component" value="Chromosome"/>
</dbReference>
<reference evidence="5 6" key="1">
    <citation type="submission" date="2016-09" db="EMBL/GenBank/DDBJ databases">
        <title>Complete genome sequence of Actinomyces hongkongensis HKU8.</title>
        <authorList>
            <person name="Gao Y.-X."/>
            <person name="Zhou Y.-Y."/>
            <person name="Xie Y."/>
            <person name="Wang M."/>
            <person name="Wang S.-J."/>
            <person name="Shen S.-G."/>
        </authorList>
    </citation>
    <scope>NUCLEOTIDE SEQUENCE [LARGE SCALE GENOMIC DNA]</scope>
    <source>
        <strain evidence="5 6">HKU8</strain>
    </source>
</reference>
<dbReference type="Pfam" id="PF03787">
    <property type="entry name" value="RAMPs"/>
    <property type="match status" value="1"/>
</dbReference>
<proteinExistence type="predicted"/>
<dbReference type="OrthoDB" id="3732561at2"/>
<feature type="region of interest" description="Disordered" evidence="3">
    <location>
        <begin position="219"/>
        <end position="248"/>
    </location>
</feature>
<name>A0A1D8B0P3_9ACTO</name>
<dbReference type="RefSeq" id="WP_009400123.1">
    <property type="nucleotide sequence ID" value="NZ_CP017298.1"/>
</dbReference>
<feature type="compositionally biased region" description="Basic and acidic residues" evidence="3">
    <location>
        <begin position="681"/>
        <end position="699"/>
    </location>
</feature>
<protein>
    <recommendedName>
        <fullName evidence="4">CRISPR type III-associated protein domain-containing protein</fullName>
    </recommendedName>
</protein>
<feature type="domain" description="CRISPR type III-associated protein" evidence="4">
    <location>
        <begin position="11"/>
        <end position="202"/>
    </location>
</feature>
<feature type="region of interest" description="Disordered" evidence="3">
    <location>
        <begin position="65"/>
        <end position="86"/>
    </location>
</feature>
<keyword evidence="1" id="KW-0051">Antiviral defense</keyword>
<organism evidence="5 6">
    <name type="scientific">Pauljensenia hongkongensis</name>
    <dbReference type="NCBI Taxonomy" id="178339"/>
    <lineage>
        <taxon>Bacteria</taxon>
        <taxon>Bacillati</taxon>
        <taxon>Actinomycetota</taxon>
        <taxon>Actinomycetes</taxon>
        <taxon>Actinomycetales</taxon>
        <taxon>Actinomycetaceae</taxon>
        <taxon>Pauljensenia</taxon>
    </lineage>
</organism>
<evidence type="ECO:0000256" key="1">
    <source>
        <dbReference type="ARBA" id="ARBA00023118"/>
    </source>
</evidence>
<dbReference type="KEGG" id="phon:BH719_01490"/>
<dbReference type="InterPro" id="IPR005537">
    <property type="entry name" value="RAMP_III_fam"/>
</dbReference>
<dbReference type="GO" id="GO:0051607">
    <property type="term" value="P:defense response to virus"/>
    <property type="evidence" value="ECO:0007669"/>
    <property type="project" value="UniProtKB-KW"/>
</dbReference>
<keyword evidence="6" id="KW-1185">Reference proteome</keyword>
<comment type="subunit">
    <text evidence="2">Part of the Csm effector complex that includes Cas10, Csm2, Csm3, Csm4 and Csm5.</text>
</comment>
<evidence type="ECO:0000256" key="2">
    <source>
        <dbReference type="ARBA" id="ARBA00093789"/>
    </source>
</evidence>
<dbReference type="CDD" id="cd09726">
    <property type="entry name" value="RAMP_I_III"/>
    <property type="match status" value="1"/>
</dbReference>